<protein>
    <submittedName>
        <fullName evidence="1">Uncharacterized protein</fullName>
    </submittedName>
</protein>
<accession>A0AAD7D5P1</accession>
<keyword evidence="2" id="KW-1185">Reference proteome</keyword>
<dbReference type="Proteomes" id="UP001221757">
    <property type="component" value="Unassembled WGS sequence"/>
</dbReference>
<dbReference type="EMBL" id="JARKIE010000128">
    <property type="protein sequence ID" value="KAJ7679757.1"/>
    <property type="molecule type" value="Genomic_DNA"/>
</dbReference>
<dbReference type="AlphaFoldDB" id="A0AAD7D5P1"/>
<comment type="caution">
    <text evidence="1">The sequence shown here is derived from an EMBL/GenBank/DDBJ whole genome shotgun (WGS) entry which is preliminary data.</text>
</comment>
<gene>
    <name evidence="1" type="ORF">B0H17DRAFT_1206403</name>
</gene>
<sequence length="310" mass="34623">MATPRITLNPNLESCPDYASASFKPIRDLIVAESAQGTPLTDAEAAARLSDGWNTEHDAQKLLWDAQVLADTAQATATAVALAAQEELDRAAVQAAAEAERVEAEKKKPKLSTFDSTLLIPDFIVPRASNFAKKKLDDKEYVEMWYYTKEGCLDAESRRGGVEADESFGITQVGSTLSLKPLTAYQASKKVVRDEDLSWAQFSIAKTGFLAAIEAAGWQVEHRAALATFFYAIENHHSRMNHDDHADTILLIYAARARRLWHDMLALNQGFNIAIINEKLLDQLSTQFHNKLRNTGYRTVRVLFNTWIFF</sequence>
<reference evidence="1" key="1">
    <citation type="submission" date="2023-03" db="EMBL/GenBank/DDBJ databases">
        <title>Massive genome expansion in bonnet fungi (Mycena s.s.) driven by repeated elements and novel gene families across ecological guilds.</title>
        <authorList>
            <consortium name="Lawrence Berkeley National Laboratory"/>
            <person name="Harder C.B."/>
            <person name="Miyauchi S."/>
            <person name="Viragh M."/>
            <person name="Kuo A."/>
            <person name="Thoen E."/>
            <person name="Andreopoulos B."/>
            <person name="Lu D."/>
            <person name="Skrede I."/>
            <person name="Drula E."/>
            <person name="Henrissat B."/>
            <person name="Morin E."/>
            <person name="Kohler A."/>
            <person name="Barry K."/>
            <person name="LaButti K."/>
            <person name="Morin E."/>
            <person name="Salamov A."/>
            <person name="Lipzen A."/>
            <person name="Mereny Z."/>
            <person name="Hegedus B."/>
            <person name="Baldrian P."/>
            <person name="Stursova M."/>
            <person name="Weitz H."/>
            <person name="Taylor A."/>
            <person name="Grigoriev I.V."/>
            <person name="Nagy L.G."/>
            <person name="Martin F."/>
            <person name="Kauserud H."/>
        </authorList>
    </citation>
    <scope>NUCLEOTIDE SEQUENCE</scope>
    <source>
        <strain evidence="1">CBHHK067</strain>
    </source>
</reference>
<name>A0AAD7D5P1_MYCRO</name>
<evidence type="ECO:0000313" key="2">
    <source>
        <dbReference type="Proteomes" id="UP001221757"/>
    </source>
</evidence>
<proteinExistence type="predicted"/>
<evidence type="ECO:0000313" key="1">
    <source>
        <dbReference type="EMBL" id="KAJ7679757.1"/>
    </source>
</evidence>
<organism evidence="1 2">
    <name type="scientific">Mycena rosella</name>
    <name type="common">Pink bonnet</name>
    <name type="synonym">Agaricus rosellus</name>
    <dbReference type="NCBI Taxonomy" id="1033263"/>
    <lineage>
        <taxon>Eukaryota</taxon>
        <taxon>Fungi</taxon>
        <taxon>Dikarya</taxon>
        <taxon>Basidiomycota</taxon>
        <taxon>Agaricomycotina</taxon>
        <taxon>Agaricomycetes</taxon>
        <taxon>Agaricomycetidae</taxon>
        <taxon>Agaricales</taxon>
        <taxon>Marasmiineae</taxon>
        <taxon>Mycenaceae</taxon>
        <taxon>Mycena</taxon>
    </lineage>
</organism>